<gene>
    <name evidence="2" type="ORF">F6464_05210</name>
</gene>
<reference evidence="2 3" key="1">
    <citation type="submission" date="2019-09" db="EMBL/GenBank/DDBJ databases">
        <title>Flavobacterium sp. nov., isolated from glacier ice.</title>
        <authorList>
            <person name="Liu Q."/>
        </authorList>
    </citation>
    <scope>NUCLEOTIDE SEQUENCE [LARGE SCALE GENOMIC DNA]</scope>
    <source>
        <strain evidence="2 3">NBRC 112527</strain>
    </source>
</reference>
<evidence type="ECO:0000313" key="3">
    <source>
        <dbReference type="Proteomes" id="UP000490922"/>
    </source>
</evidence>
<proteinExistence type="predicted"/>
<dbReference type="AlphaFoldDB" id="A0A7J5AGP4"/>
<dbReference type="RefSeq" id="WP_151106748.1">
    <property type="nucleotide sequence ID" value="NZ_WAEM01000002.1"/>
</dbReference>
<evidence type="ECO:0000256" key="1">
    <source>
        <dbReference type="SAM" id="Phobius"/>
    </source>
</evidence>
<protein>
    <recommendedName>
        <fullName evidence="4">DUF3784 domain-containing protein</fullName>
    </recommendedName>
</protein>
<comment type="caution">
    <text evidence="2">The sequence shown here is derived from an EMBL/GenBank/DDBJ whole genome shotgun (WGS) entry which is preliminary data.</text>
</comment>
<feature type="transmembrane region" description="Helical" evidence="1">
    <location>
        <begin position="6"/>
        <end position="25"/>
    </location>
</feature>
<evidence type="ECO:0000313" key="2">
    <source>
        <dbReference type="EMBL" id="KAB1156754.1"/>
    </source>
</evidence>
<evidence type="ECO:0008006" key="4">
    <source>
        <dbReference type="Google" id="ProtNLM"/>
    </source>
</evidence>
<name>A0A7J5AGP4_9FLAO</name>
<keyword evidence="1" id="KW-0812">Transmembrane</keyword>
<feature type="transmembrane region" description="Helical" evidence="1">
    <location>
        <begin position="71"/>
        <end position="89"/>
    </location>
</feature>
<accession>A0A7J5AGP4</accession>
<dbReference type="EMBL" id="WAEM01000002">
    <property type="protein sequence ID" value="KAB1156754.1"/>
    <property type="molecule type" value="Genomic_DNA"/>
</dbReference>
<dbReference type="Proteomes" id="UP000490922">
    <property type="component" value="Unassembled WGS sequence"/>
</dbReference>
<sequence length="90" mass="10071">MRKIDLLLGIFMAIVAAILGSFIFIEAFTNYSFLEGFEIMKSQRELGKIITLGSILNIIVFFTLLKLDKELMARGVVLGTILLTIVTLFV</sequence>
<organism evidence="2 3">
    <name type="scientific">Flavobacterium luteum</name>
    <dbReference type="NCBI Taxonomy" id="2026654"/>
    <lineage>
        <taxon>Bacteria</taxon>
        <taxon>Pseudomonadati</taxon>
        <taxon>Bacteroidota</taxon>
        <taxon>Flavobacteriia</taxon>
        <taxon>Flavobacteriales</taxon>
        <taxon>Flavobacteriaceae</taxon>
        <taxon>Flavobacterium</taxon>
    </lineage>
</organism>
<dbReference type="OrthoDB" id="1362378at2"/>
<feature type="transmembrane region" description="Helical" evidence="1">
    <location>
        <begin position="46"/>
        <end position="65"/>
    </location>
</feature>
<keyword evidence="1" id="KW-0472">Membrane</keyword>
<keyword evidence="3" id="KW-1185">Reference proteome</keyword>
<keyword evidence="1" id="KW-1133">Transmembrane helix</keyword>